<evidence type="ECO:0000313" key="3">
    <source>
        <dbReference type="EMBL" id="PWU95796.1"/>
    </source>
</evidence>
<dbReference type="VEuPathDB" id="TriTrypDB:TcCLB.505075.30"/>
<keyword evidence="2" id="KW-0472">Membrane</keyword>
<dbReference type="VEuPathDB" id="TriTrypDB:TcCLB.508015.50"/>
<keyword evidence="2" id="KW-0812">Transmembrane</keyword>
<proteinExistence type="predicted"/>
<feature type="compositionally biased region" description="Acidic residues" evidence="1">
    <location>
        <begin position="185"/>
        <end position="195"/>
    </location>
</feature>
<dbReference type="EMBL" id="PRFC01000263">
    <property type="protein sequence ID" value="PWU95796.1"/>
    <property type="molecule type" value="Genomic_DNA"/>
</dbReference>
<keyword evidence="2" id="KW-1133">Transmembrane helix</keyword>
<dbReference type="AlphaFoldDB" id="A0A2V2VJF3"/>
<organism evidence="3 4">
    <name type="scientific">Trypanosoma cruzi</name>
    <dbReference type="NCBI Taxonomy" id="5693"/>
    <lineage>
        <taxon>Eukaryota</taxon>
        <taxon>Discoba</taxon>
        <taxon>Euglenozoa</taxon>
        <taxon>Kinetoplastea</taxon>
        <taxon>Metakinetoplastina</taxon>
        <taxon>Trypanosomatida</taxon>
        <taxon>Trypanosomatidae</taxon>
        <taxon>Trypanosoma</taxon>
        <taxon>Schizotrypanum</taxon>
    </lineage>
</organism>
<name>A0A2V2VJF3_TRYCR</name>
<gene>
    <name evidence="3" type="ORF">C3747_263g41</name>
</gene>
<protein>
    <submittedName>
        <fullName evidence="3">Uncharacterized protein</fullName>
    </submittedName>
</protein>
<dbReference type="VEuPathDB" id="TriTrypDB:TcBrA4_0032940"/>
<reference evidence="3 4" key="1">
    <citation type="journal article" date="2018" name="Microb. Genom.">
        <title>Expanding an expanded genome: long-read sequencing of Trypanosoma cruzi.</title>
        <authorList>
            <person name="Berna L."/>
            <person name="Rodriguez M."/>
            <person name="Chiribao M.L."/>
            <person name="Parodi-Talice A."/>
            <person name="Pita S."/>
            <person name="Rijo G."/>
            <person name="Alvarez-Valin F."/>
            <person name="Robello C."/>
        </authorList>
    </citation>
    <scope>NUCLEOTIDE SEQUENCE [LARGE SCALE GENOMIC DNA]</scope>
    <source>
        <strain evidence="3 4">TCC</strain>
    </source>
</reference>
<feature type="transmembrane region" description="Helical" evidence="2">
    <location>
        <begin position="6"/>
        <end position="30"/>
    </location>
</feature>
<sequence length="274" mass="31217">MAFSGMSATFVSLCVIFFTVILIFVSSSYLRRRHLRLLEGNITARRQQRAEADLRDNDRARSRRALMRQAILRLVERGEAYQGIPLVSTANGTEMLADRQLRSYRARNGEHRRPELLLMQDGRHATVSSIVSMVQANHTPPPEAPPGPNLLQMLVEISARRQGSEPLQRGETVDTLLEQLQHLQEEEEEEEEEEAAREREAQPDADEVYGKGLPYLLNPANEGVVYFIDDDAEYDALLCQQHLARSKSALEWILTPLLKRKNGPSFENPRRAME</sequence>
<dbReference type="VEuPathDB" id="TriTrypDB:TCDM_11713"/>
<evidence type="ECO:0000256" key="2">
    <source>
        <dbReference type="SAM" id="Phobius"/>
    </source>
</evidence>
<dbReference type="VEuPathDB" id="TriTrypDB:TcCL_NonESM08488"/>
<feature type="region of interest" description="Disordered" evidence="1">
    <location>
        <begin position="182"/>
        <end position="210"/>
    </location>
</feature>
<evidence type="ECO:0000256" key="1">
    <source>
        <dbReference type="SAM" id="MobiDB-lite"/>
    </source>
</evidence>
<dbReference type="VEuPathDB" id="TriTrypDB:C3747_263g41"/>
<dbReference type="VEuPathDB" id="TriTrypDB:TcYC6_0106140"/>
<dbReference type="OMA" id="MICIIVI"/>
<dbReference type="VEuPathDB" id="TriTrypDB:TcG_09476"/>
<dbReference type="OrthoDB" id="252945at2759"/>
<dbReference type="VEuPathDB" id="TriTrypDB:TCSYLVIO_002890"/>
<evidence type="ECO:0000313" key="4">
    <source>
        <dbReference type="Proteomes" id="UP000246078"/>
    </source>
</evidence>
<dbReference type="Proteomes" id="UP000246078">
    <property type="component" value="Unassembled WGS sequence"/>
</dbReference>
<accession>A0A2V2VJF3</accession>
<dbReference type="VEuPathDB" id="TriTrypDB:C4B63_218g22"/>
<comment type="caution">
    <text evidence="3">The sequence shown here is derived from an EMBL/GenBank/DDBJ whole genome shotgun (WGS) entry which is preliminary data.</text>
</comment>
<dbReference type="VEuPathDB" id="TriTrypDB:BCY84_00324"/>